<accession>A0A6A6B4L0</accession>
<dbReference type="EMBL" id="ML995497">
    <property type="protein sequence ID" value="KAF2138333.1"/>
    <property type="molecule type" value="Genomic_DNA"/>
</dbReference>
<evidence type="ECO:0000313" key="3">
    <source>
        <dbReference type="Proteomes" id="UP000799438"/>
    </source>
</evidence>
<reference evidence="2" key="1">
    <citation type="journal article" date="2020" name="Stud. Mycol.">
        <title>101 Dothideomycetes genomes: a test case for predicting lifestyles and emergence of pathogens.</title>
        <authorList>
            <person name="Haridas S."/>
            <person name="Albert R."/>
            <person name="Binder M."/>
            <person name="Bloem J."/>
            <person name="Labutti K."/>
            <person name="Salamov A."/>
            <person name="Andreopoulos B."/>
            <person name="Baker S."/>
            <person name="Barry K."/>
            <person name="Bills G."/>
            <person name="Bluhm B."/>
            <person name="Cannon C."/>
            <person name="Castanera R."/>
            <person name="Culley D."/>
            <person name="Daum C."/>
            <person name="Ezra D."/>
            <person name="Gonzalez J."/>
            <person name="Henrissat B."/>
            <person name="Kuo A."/>
            <person name="Liang C."/>
            <person name="Lipzen A."/>
            <person name="Lutzoni F."/>
            <person name="Magnuson J."/>
            <person name="Mondo S."/>
            <person name="Nolan M."/>
            <person name="Ohm R."/>
            <person name="Pangilinan J."/>
            <person name="Park H.-J."/>
            <person name="Ramirez L."/>
            <person name="Alfaro M."/>
            <person name="Sun H."/>
            <person name="Tritt A."/>
            <person name="Yoshinaga Y."/>
            <person name="Zwiers L.-H."/>
            <person name="Turgeon B."/>
            <person name="Goodwin S."/>
            <person name="Spatafora J."/>
            <person name="Crous P."/>
            <person name="Grigoriev I."/>
        </authorList>
    </citation>
    <scope>NUCLEOTIDE SEQUENCE</scope>
    <source>
        <strain evidence="2">CBS 121167</strain>
    </source>
</reference>
<protein>
    <submittedName>
        <fullName evidence="2">Uncharacterized protein</fullName>
    </submittedName>
</protein>
<proteinExistence type="predicted"/>
<keyword evidence="3" id="KW-1185">Reference proteome</keyword>
<gene>
    <name evidence="2" type="ORF">K452DRAFT_92006</name>
</gene>
<dbReference type="Proteomes" id="UP000799438">
    <property type="component" value="Unassembled WGS sequence"/>
</dbReference>
<feature type="region of interest" description="Disordered" evidence="1">
    <location>
        <begin position="1"/>
        <end position="79"/>
    </location>
</feature>
<evidence type="ECO:0000256" key="1">
    <source>
        <dbReference type="SAM" id="MobiDB-lite"/>
    </source>
</evidence>
<evidence type="ECO:0000313" key="2">
    <source>
        <dbReference type="EMBL" id="KAF2138333.1"/>
    </source>
</evidence>
<dbReference type="RefSeq" id="XP_033394046.1">
    <property type="nucleotide sequence ID" value="XM_033547315.1"/>
</dbReference>
<feature type="compositionally biased region" description="Low complexity" evidence="1">
    <location>
        <begin position="40"/>
        <end position="59"/>
    </location>
</feature>
<dbReference type="AlphaFoldDB" id="A0A6A6B4L0"/>
<name>A0A6A6B4L0_9PEZI</name>
<organism evidence="2 3">
    <name type="scientific">Aplosporella prunicola CBS 121167</name>
    <dbReference type="NCBI Taxonomy" id="1176127"/>
    <lineage>
        <taxon>Eukaryota</taxon>
        <taxon>Fungi</taxon>
        <taxon>Dikarya</taxon>
        <taxon>Ascomycota</taxon>
        <taxon>Pezizomycotina</taxon>
        <taxon>Dothideomycetes</taxon>
        <taxon>Dothideomycetes incertae sedis</taxon>
        <taxon>Botryosphaeriales</taxon>
        <taxon>Aplosporellaceae</taxon>
        <taxon>Aplosporella</taxon>
    </lineage>
</organism>
<sequence>MQGSMRATAIVQASSTGTPPGTPAPPLAYKQATQQPSNLAAKPASKQASKQASQTPQPSWLNAADQRARARPHPHLITGRCPSLLIPNSIRGTGAALLPYQMAWHEHDATAYGTPASLRYCPTCTVPLPLLGCRLRQRPRVKKKRKRRG</sequence>
<dbReference type="GeneID" id="54304822"/>